<dbReference type="SUPFAM" id="SSF57701">
    <property type="entry name" value="Zn2/Cys6 DNA-binding domain"/>
    <property type="match status" value="1"/>
</dbReference>
<dbReference type="PANTHER" id="PTHR31313:SF86">
    <property type="entry name" value="ZN(2)-C6 FUNGAL-TYPE DOMAIN-CONTAINING PROTEIN"/>
    <property type="match status" value="1"/>
</dbReference>
<dbReference type="AlphaFoldDB" id="N1Q6Z9"/>
<dbReference type="InterPro" id="IPR036864">
    <property type="entry name" value="Zn2-C6_fun-type_DNA-bd_sf"/>
</dbReference>
<comment type="subcellular location">
    <subcellularLocation>
        <location evidence="1">Nucleus</location>
    </subcellularLocation>
</comment>
<evidence type="ECO:0000256" key="7">
    <source>
        <dbReference type="ARBA" id="ARBA00023242"/>
    </source>
</evidence>
<evidence type="ECO:0000256" key="2">
    <source>
        <dbReference type="ARBA" id="ARBA00022723"/>
    </source>
</evidence>
<dbReference type="KEGG" id="pfj:MYCFIDRAFT_185068"/>
<evidence type="ECO:0000313" key="9">
    <source>
        <dbReference type="EMBL" id="EME88350.1"/>
    </source>
</evidence>
<keyword evidence="10" id="KW-1185">Reference proteome</keyword>
<dbReference type="GO" id="GO:0006351">
    <property type="term" value="P:DNA-templated transcription"/>
    <property type="evidence" value="ECO:0007669"/>
    <property type="project" value="InterPro"/>
</dbReference>
<proteinExistence type="predicted"/>
<dbReference type="HOGENOM" id="CLU_007003_3_1_1"/>
<dbReference type="InterPro" id="IPR007219">
    <property type="entry name" value="XnlR_reg_dom"/>
</dbReference>
<organism evidence="9 10">
    <name type="scientific">Pseudocercospora fijiensis (strain CIRAD86)</name>
    <name type="common">Black leaf streak disease fungus</name>
    <name type="synonym">Mycosphaerella fijiensis</name>
    <dbReference type="NCBI Taxonomy" id="383855"/>
    <lineage>
        <taxon>Eukaryota</taxon>
        <taxon>Fungi</taxon>
        <taxon>Dikarya</taxon>
        <taxon>Ascomycota</taxon>
        <taxon>Pezizomycotina</taxon>
        <taxon>Dothideomycetes</taxon>
        <taxon>Dothideomycetidae</taxon>
        <taxon>Mycosphaerellales</taxon>
        <taxon>Mycosphaerellaceae</taxon>
        <taxon>Pseudocercospora</taxon>
    </lineage>
</organism>
<gene>
    <name evidence="9" type="ORF">MYCFIDRAFT_185068</name>
</gene>
<keyword evidence="4" id="KW-0805">Transcription regulation</keyword>
<dbReference type="RefSeq" id="XP_007921423.1">
    <property type="nucleotide sequence ID" value="XM_007923232.1"/>
</dbReference>
<keyword evidence="5" id="KW-0238">DNA-binding</keyword>
<reference evidence="9 10" key="1">
    <citation type="journal article" date="2012" name="PLoS Pathog.">
        <title>Diverse lifestyles and strategies of plant pathogenesis encoded in the genomes of eighteen Dothideomycetes fungi.</title>
        <authorList>
            <person name="Ohm R.A."/>
            <person name="Feau N."/>
            <person name="Henrissat B."/>
            <person name="Schoch C.L."/>
            <person name="Horwitz B.A."/>
            <person name="Barry K.W."/>
            <person name="Condon B.J."/>
            <person name="Copeland A.C."/>
            <person name="Dhillon B."/>
            <person name="Glaser F."/>
            <person name="Hesse C.N."/>
            <person name="Kosti I."/>
            <person name="LaButti K."/>
            <person name="Lindquist E.A."/>
            <person name="Lucas S."/>
            <person name="Salamov A.A."/>
            <person name="Bradshaw R.E."/>
            <person name="Ciuffetti L."/>
            <person name="Hamelin R.C."/>
            <person name="Kema G.H.J."/>
            <person name="Lawrence C."/>
            <person name="Scott J.A."/>
            <person name="Spatafora J.W."/>
            <person name="Turgeon B.G."/>
            <person name="de Wit P.J.G.M."/>
            <person name="Zhong S."/>
            <person name="Goodwin S.B."/>
            <person name="Grigoriev I.V."/>
        </authorList>
    </citation>
    <scope>NUCLEOTIDE SEQUENCE [LARGE SCALE GENOMIC DNA]</scope>
    <source>
        <strain evidence="9 10">CIRAD86</strain>
    </source>
</reference>
<dbReference type="GO" id="GO:0003677">
    <property type="term" value="F:DNA binding"/>
    <property type="evidence" value="ECO:0007669"/>
    <property type="project" value="UniProtKB-KW"/>
</dbReference>
<feature type="domain" description="Xylanolytic transcriptional activator regulatory" evidence="8">
    <location>
        <begin position="275"/>
        <end position="354"/>
    </location>
</feature>
<dbReference type="GO" id="GO:0008270">
    <property type="term" value="F:zinc ion binding"/>
    <property type="evidence" value="ECO:0007669"/>
    <property type="project" value="InterPro"/>
</dbReference>
<keyword evidence="7" id="KW-0539">Nucleus</keyword>
<dbReference type="OrthoDB" id="4161332at2759"/>
<dbReference type="eggNOG" id="ENOG502QV53">
    <property type="taxonomic scope" value="Eukaryota"/>
</dbReference>
<evidence type="ECO:0000256" key="5">
    <source>
        <dbReference type="ARBA" id="ARBA00023125"/>
    </source>
</evidence>
<evidence type="ECO:0000259" key="8">
    <source>
        <dbReference type="SMART" id="SM00906"/>
    </source>
</evidence>
<dbReference type="Pfam" id="PF00172">
    <property type="entry name" value="Zn_clus"/>
    <property type="match status" value="1"/>
</dbReference>
<dbReference type="CDD" id="cd12148">
    <property type="entry name" value="fungal_TF_MHR"/>
    <property type="match status" value="1"/>
</dbReference>
<accession>N1Q6Z9</accession>
<keyword evidence="3" id="KW-0862">Zinc</keyword>
<dbReference type="PANTHER" id="PTHR31313">
    <property type="entry name" value="TY1 ENHANCER ACTIVATOR"/>
    <property type="match status" value="1"/>
</dbReference>
<evidence type="ECO:0000256" key="4">
    <source>
        <dbReference type="ARBA" id="ARBA00023015"/>
    </source>
</evidence>
<dbReference type="GO" id="GO:0005634">
    <property type="term" value="C:nucleus"/>
    <property type="evidence" value="ECO:0007669"/>
    <property type="project" value="UniProtKB-SubCell"/>
</dbReference>
<dbReference type="SMART" id="SM00906">
    <property type="entry name" value="Fungal_trans"/>
    <property type="match status" value="1"/>
</dbReference>
<dbReference type="InterPro" id="IPR051615">
    <property type="entry name" value="Transcr_Regulatory_Elem"/>
</dbReference>
<dbReference type="Gene3D" id="4.10.240.10">
    <property type="entry name" value="Zn(2)-C6 fungal-type DNA-binding domain"/>
    <property type="match status" value="1"/>
</dbReference>
<dbReference type="InterPro" id="IPR001138">
    <property type="entry name" value="Zn2Cys6_DnaBD"/>
</dbReference>
<dbReference type="Proteomes" id="UP000016932">
    <property type="component" value="Unassembled WGS sequence"/>
</dbReference>
<evidence type="ECO:0000256" key="1">
    <source>
        <dbReference type="ARBA" id="ARBA00004123"/>
    </source>
</evidence>
<dbReference type="CDD" id="cd00067">
    <property type="entry name" value="GAL4"/>
    <property type="match status" value="1"/>
</dbReference>
<name>N1Q6Z9_PSEFD</name>
<evidence type="ECO:0000256" key="6">
    <source>
        <dbReference type="ARBA" id="ARBA00023163"/>
    </source>
</evidence>
<dbReference type="GO" id="GO:0000981">
    <property type="term" value="F:DNA-binding transcription factor activity, RNA polymerase II-specific"/>
    <property type="evidence" value="ECO:0007669"/>
    <property type="project" value="InterPro"/>
</dbReference>
<protein>
    <recommendedName>
        <fullName evidence="8">Xylanolytic transcriptional activator regulatory domain-containing protein</fullName>
    </recommendedName>
</protein>
<dbReference type="Pfam" id="PF04082">
    <property type="entry name" value="Fungal_trans"/>
    <property type="match status" value="1"/>
</dbReference>
<dbReference type="GeneID" id="19334765"/>
<evidence type="ECO:0000313" key="10">
    <source>
        <dbReference type="Proteomes" id="UP000016932"/>
    </source>
</evidence>
<dbReference type="EMBL" id="KB446555">
    <property type="protein sequence ID" value="EME88350.1"/>
    <property type="molecule type" value="Genomic_DNA"/>
</dbReference>
<keyword evidence="6" id="KW-0804">Transcription</keyword>
<sequence length="679" mass="75204">MVAESFKLKCDNDSPLCSNCRAYGKDCVYVERSKRARPTNAVISALREENLGLRSQLSAEPSNDHAGTLSHVALQDVPSDTLPLPVSQASRVHNRAPASISNNATYHGPTSTLYEDAPAARHSQKWFSGERESRMSTSLFAEAAKQRQLEAVNAARGLLDFDGLDPEMGLHLLNLHWNRQHHSFLVTYRPAFMRDMACDGPYFSKILLNAIYFGSSKFSPRLELRTDPSDVRTAGAKFRQHLLGEAMDQSRITTIQALLQMTNSLFALGDEQSAAWLYAGLAFRMIIDLGLHIDAILMTDIRGLSDEDLEVRRRVFWSAFIVDKIQSLYQGRPAALQVSECDVPICFKDEYEELEYWTPFAYSGNSSYSGSCSYSVSTFTQLCRLCTILNQILNKVYREKGMMESPDTLKDDLASLESALAQWTDQLPSHLSLSLDREHDTGSIPPPHVLSLLAIANFMRILLHRPFVSDGHLHSNSPSVAVGSFKQCATAATNIVKLVRMYDRAYSVSRAPYLISYATYVAATIQARIASKRGASSEAHSCLRTCMSVLRHNSATNYAVRKAIYVIENLMARLGVEAGEKPQNSEINASTAPNDHLHLMSNDQGISPGHFADLEATFVAGNMAPDLDVDAIIRSFVQESAINNDATASADCNQSVYPGELRFEDMIFGFNASDFDAMI</sequence>
<dbReference type="VEuPathDB" id="FungiDB:MYCFIDRAFT_185068"/>
<evidence type="ECO:0000256" key="3">
    <source>
        <dbReference type="ARBA" id="ARBA00022833"/>
    </source>
</evidence>
<keyword evidence="2" id="KW-0479">Metal-binding</keyword>